<dbReference type="PROSITE" id="PS00108">
    <property type="entry name" value="PROTEIN_KINASE_ST"/>
    <property type="match status" value="1"/>
</dbReference>
<sequence>MKDNTKWTKLPPATVNLINSLPFETHSYKFIELIGAGSYAAVFKCFHVKFEKCFAAKVVELHNEDDDSIDVSQSELFALKRLDHQNIIKLYDSFNDKNHLFIILQYCERGTLNNLIKPSHGIEPSLLIPYMKQLLSALAFCHQIKIAHRDIKPENVFLDSYFRPLLADFGFAVLFSDQKIRKFCGSLRYRSPEIFQQQPHYPFKADIWALGVSFFEMASGTSPWPINQPESLQKTILSGKYKIPERVPRQIADVIRKMLVVDPDQRASAESLLDLPIFTKDTSSFIYPNIKTTLSAAPNESKKPKDKKIICKLANKSLLEPRIIIPAKMACTLCVCKSQSLKTFLQGSPKTFS</sequence>
<keyword evidence="7" id="KW-1185">Reference proteome</keyword>
<feature type="domain" description="Protein kinase" evidence="5">
    <location>
        <begin position="28"/>
        <end position="278"/>
    </location>
</feature>
<name>A0ABR2K8V2_9EUKA</name>
<dbReference type="Pfam" id="PF00069">
    <property type="entry name" value="Pkinase"/>
    <property type="match status" value="1"/>
</dbReference>
<dbReference type="SMART" id="SM00220">
    <property type="entry name" value="S_TKc"/>
    <property type="match status" value="1"/>
</dbReference>
<keyword evidence="4" id="KW-0723">Serine/threonine-protein kinase</keyword>
<reference evidence="6 7" key="1">
    <citation type="submission" date="2024-04" db="EMBL/GenBank/DDBJ databases">
        <title>Tritrichomonas musculus Genome.</title>
        <authorList>
            <person name="Alves-Ferreira E."/>
            <person name="Grigg M."/>
            <person name="Lorenzi H."/>
            <person name="Galac M."/>
        </authorList>
    </citation>
    <scope>NUCLEOTIDE SEQUENCE [LARGE SCALE GENOMIC DNA]</scope>
    <source>
        <strain evidence="6 7">EAF2021</strain>
    </source>
</reference>
<gene>
    <name evidence="6" type="ORF">M9Y10_038599</name>
</gene>
<evidence type="ECO:0000256" key="1">
    <source>
        <dbReference type="ARBA" id="ARBA00022741"/>
    </source>
</evidence>
<protein>
    <recommendedName>
        <fullName evidence="5">Protein kinase domain-containing protein</fullName>
    </recommendedName>
</protein>
<dbReference type="InterPro" id="IPR008271">
    <property type="entry name" value="Ser/Thr_kinase_AS"/>
</dbReference>
<dbReference type="Proteomes" id="UP001470230">
    <property type="component" value="Unassembled WGS sequence"/>
</dbReference>
<dbReference type="InterPro" id="IPR017441">
    <property type="entry name" value="Protein_kinase_ATP_BS"/>
</dbReference>
<evidence type="ECO:0000256" key="4">
    <source>
        <dbReference type="RuleBase" id="RU000304"/>
    </source>
</evidence>
<keyword evidence="4" id="KW-0418">Kinase</keyword>
<comment type="similarity">
    <text evidence="4">Belongs to the protein kinase superfamily.</text>
</comment>
<dbReference type="PROSITE" id="PS00107">
    <property type="entry name" value="PROTEIN_KINASE_ATP"/>
    <property type="match status" value="1"/>
</dbReference>
<dbReference type="EMBL" id="JAPFFF010000006">
    <property type="protein sequence ID" value="KAK8887550.1"/>
    <property type="molecule type" value="Genomic_DNA"/>
</dbReference>
<comment type="caution">
    <text evidence="6">The sequence shown here is derived from an EMBL/GenBank/DDBJ whole genome shotgun (WGS) entry which is preliminary data.</text>
</comment>
<organism evidence="6 7">
    <name type="scientific">Tritrichomonas musculus</name>
    <dbReference type="NCBI Taxonomy" id="1915356"/>
    <lineage>
        <taxon>Eukaryota</taxon>
        <taxon>Metamonada</taxon>
        <taxon>Parabasalia</taxon>
        <taxon>Tritrichomonadida</taxon>
        <taxon>Tritrichomonadidae</taxon>
        <taxon>Tritrichomonas</taxon>
    </lineage>
</organism>
<evidence type="ECO:0000313" key="6">
    <source>
        <dbReference type="EMBL" id="KAK8887550.1"/>
    </source>
</evidence>
<dbReference type="InterPro" id="IPR045269">
    <property type="entry name" value="Atg1-like"/>
</dbReference>
<proteinExistence type="inferred from homology"/>
<evidence type="ECO:0000256" key="2">
    <source>
        <dbReference type="ARBA" id="ARBA00022840"/>
    </source>
</evidence>
<evidence type="ECO:0000313" key="7">
    <source>
        <dbReference type="Proteomes" id="UP001470230"/>
    </source>
</evidence>
<dbReference type="InterPro" id="IPR011009">
    <property type="entry name" value="Kinase-like_dom_sf"/>
</dbReference>
<dbReference type="Gene3D" id="1.10.510.10">
    <property type="entry name" value="Transferase(Phosphotransferase) domain 1"/>
    <property type="match status" value="1"/>
</dbReference>
<evidence type="ECO:0000256" key="3">
    <source>
        <dbReference type="PROSITE-ProRule" id="PRU10141"/>
    </source>
</evidence>
<keyword evidence="4" id="KW-0808">Transferase</keyword>
<keyword evidence="1 3" id="KW-0547">Nucleotide-binding</keyword>
<dbReference type="InterPro" id="IPR000719">
    <property type="entry name" value="Prot_kinase_dom"/>
</dbReference>
<evidence type="ECO:0000259" key="5">
    <source>
        <dbReference type="PROSITE" id="PS50011"/>
    </source>
</evidence>
<accession>A0ABR2K8V2</accession>
<dbReference type="PANTHER" id="PTHR24348">
    <property type="entry name" value="SERINE/THREONINE-PROTEIN KINASE UNC-51-RELATED"/>
    <property type="match status" value="1"/>
</dbReference>
<dbReference type="PROSITE" id="PS50011">
    <property type="entry name" value="PROTEIN_KINASE_DOM"/>
    <property type="match status" value="1"/>
</dbReference>
<keyword evidence="2 3" id="KW-0067">ATP-binding</keyword>
<dbReference type="PANTHER" id="PTHR24348:SF68">
    <property type="entry name" value="SERINE_THREONINE-PROTEIN KINASE ATG1C"/>
    <property type="match status" value="1"/>
</dbReference>
<feature type="binding site" evidence="3">
    <location>
        <position position="57"/>
    </location>
    <ligand>
        <name>ATP</name>
        <dbReference type="ChEBI" id="CHEBI:30616"/>
    </ligand>
</feature>
<dbReference type="SUPFAM" id="SSF56112">
    <property type="entry name" value="Protein kinase-like (PK-like)"/>
    <property type="match status" value="1"/>
</dbReference>